<dbReference type="PROSITE" id="PS51892">
    <property type="entry name" value="SUBTILASE"/>
    <property type="match status" value="1"/>
</dbReference>
<evidence type="ECO:0000256" key="7">
    <source>
        <dbReference type="ARBA" id="ARBA00022825"/>
    </source>
</evidence>
<feature type="active site" description="Charge relay system" evidence="8">
    <location>
        <position position="263"/>
    </location>
</feature>
<dbReference type="GO" id="GO:0004177">
    <property type="term" value="F:aminopeptidase activity"/>
    <property type="evidence" value="ECO:0007669"/>
    <property type="project" value="UniProtKB-KW"/>
</dbReference>
<dbReference type="PANTHER" id="PTHR43806:SF14">
    <property type="entry name" value="TRIPEPTIDYL-PEPTIDASE 2"/>
    <property type="match status" value="1"/>
</dbReference>
<dbReference type="Pfam" id="PF00082">
    <property type="entry name" value="Peptidase_S8"/>
    <property type="match status" value="1"/>
</dbReference>
<sequence>MAQVVEEAFPVEGILPKKETGATTFLAKYPEYDGRGVTIAILDTGVDPGAPGLQVTSDGQQKIVDLIDVTGSGDVDTSTVVEAQDGEIKGLTSRKLKIPDTWVNPSGKYHVGVKPAFDLYPKGLVDRMKKERREHMWDPTHRVALADATRKLEEFDSKSSSTLLEDKLLREELQAQVDLLTSLDKKYSDCGPVYDCVVFHDGNTWRACVDTSERGDLQNCKLLASFYEEHQFARLSDADMLNYSVNIHNDGDVLEIVTNAGSHGTHVACIAAGNFPDQPERNGIAPGAQMIKVIERKCDLINYSYGEASHWPNSGRVCDILSEVVTKHGVIFVSSAGNNGPALSTVGTPGGTTSAIIGVGAYVTPEMMAAEYSLREKLPAMHYTWSSRGPATDGALGVCISAPGGAIASVPNWTLRGSQLMNGTSMSSPNACGGIALVLSALKANKVPYTPFSVRRGLENSAKVNEHMDVFALGQGILNVEKAFDHISEYAHCQERNVLFNVTCSGNNRGIYIREPQQLEKPTEAAVTVEPSFEDRAGQEERIAFSAQFRLVCEKSWVRCPSHFELMNVTRSFSVKVDPRGLPEGAHYTEICAYDVQCIAKGPVFRVPITVIIPARSKEEVSRTVEYKNLMFCPGQIRRHFIAVPNGAAYAVVRVTSQDPEKSCRVLIHAIQVMPQTQYKTCEFEKFVTVSDLGDTCQAFPVVPNLTLELCMAKWWANLGESTLDYTIAFFGAQLSVRQPVMQASQGITRFDLISPLKAEDVCPSVTFKHLVQPIRPSSHKIRALSDSRDMLPEGRQIYAIELTYIFHVVKSYVPVGADHPGHVELISGQIKSEEVMPDCSLLSNLLYENEFESQLWMIFDANKQVMCSGDAYPHQVTKNYNVKLDKGEYTILLQIRHEKRESLERLRDMVILLCRKLPATLGLDVYGTWSNALACGKKMTSVTLAKGAVTPMFLGTLPDDKILNFRVPKGISAGWYLSGTITLAKEEPAKKASSVPFMYVLTENPLPVDNPLFEELCQQHPDHIPVLIARIQALDSDKEREKYLGEIITLCQQVLKGVELDSLLVYFGMNEMEKKKGWVVEALVKLGCAQADILGKDTTGSGEKLLTEVTVQDLDNTFVEVQKFCDLADAKVLPFVIKHAMVRKQYARAAKFLQKQLEDKATQSADNKLVEAYNKLGWYHCARYQENALPVKYPSSYRPF</sequence>
<dbReference type="InterPro" id="IPR036852">
    <property type="entry name" value="Peptidase_S8/S53_dom_sf"/>
</dbReference>
<feature type="domain" description="Tripeptidyl-peptidase II galactose-binding" evidence="12">
    <location>
        <begin position="632"/>
        <end position="720"/>
    </location>
</feature>
<dbReference type="InterPro" id="IPR000209">
    <property type="entry name" value="Peptidase_S8/S53_dom"/>
</dbReference>
<keyword evidence="7 8" id="KW-0720">Serine protease</keyword>
<dbReference type="SUPFAM" id="SSF52743">
    <property type="entry name" value="Subtilisin-like"/>
    <property type="match status" value="1"/>
</dbReference>
<evidence type="ECO:0000259" key="10">
    <source>
        <dbReference type="Pfam" id="PF12580"/>
    </source>
</evidence>
<dbReference type="PROSITE" id="PS00138">
    <property type="entry name" value="SUBTILASE_SER"/>
    <property type="match status" value="1"/>
</dbReference>
<comment type="caution">
    <text evidence="13">The sequence shown here is derived from an EMBL/GenBank/DDBJ whole genome shotgun (WGS) entry which is preliminary data.</text>
</comment>
<evidence type="ECO:0000256" key="3">
    <source>
        <dbReference type="ARBA" id="ARBA00012462"/>
    </source>
</evidence>
<dbReference type="InterPro" id="IPR048383">
    <property type="entry name" value="TPPII_Ig-like-1"/>
</dbReference>
<accession>A0ABD0K9X3</accession>
<dbReference type="Pfam" id="PF21316">
    <property type="entry name" value="TPPII_GBD"/>
    <property type="match status" value="1"/>
</dbReference>
<evidence type="ECO:0000313" key="14">
    <source>
        <dbReference type="Proteomes" id="UP001519460"/>
    </source>
</evidence>
<comment type="similarity">
    <text evidence="2 8">Belongs to the peptidase S8 family.</text>
</comment>
<evidence type="ECO:0000256" key="5">
    <source>
        <dbReference type="ARBA" id="ARBA00022670"/>
    </source>
</evidence>
<evidence type="ECO:0000256" key="1">
    <source>
        <dbReference type="ARBA" id="ARBA00001910"/>
    </source>
</evidence>
<evidence type="ECO:0000259" key="9">
    <source>
        <dbReference type="Pfam" id="PF00082"/>
    </source>
</evidence>
<evidence type="ECO:0000256" key="6">
    <source>
        <dbReference type="ARBA" id="ARBA00022801"/>
    </source>
</evidence>
<dbReference type="InterPro" id="IPR050131">
    <property type="entry name" value="Peptidase_S8_subtilisin-like"/>
</dbReference>
<evidence type="ECO:0000256" key="8">
    <source>
        <dbReference type="PROSITE-ProRule" id="PRU01240"/>
    </source>
</evidence>
<dbReference type="Proteomes" id="UP001519460">
    <property type="component" value="Unassembled WGS sequence"/>
</dbReference>
<dbReference type="Pfam" id="PF12580">
    <property type="entry name" value="TPPII"/>
    <property type="match status" value="2"/>
</dbReference>
<feature type="domain" description="Tripeptidyl-peptidase II first Ig-like" evidence="11">
    <location>
        <begin position="498"/>
        <end position="612"/>
    </location>
</feature>
<keyword evidence="6 8" id="KW-0378">Hydrolase</keyword>
<dbReference type="InterPro" id="IPR046940">
    <property type="entry name" value="TPPII_Ig-like_sf"/>
</dbReference>
<feature type="active site" description="Charge relay system" evidence="8">
    <location>
        <position position="425"/>
    </location>
</feature>
<evidence type="ECO:0000259" key="12">
    <source>
        <dbReference type="Pfam" id="PF21316"/>
    </source>
</evidence>
<keyword evidence="14" id="KW-1185">Reference proteome</keyword>
<dbReference type="Gene3D" id="6.10.250.3080">
    <property type="match status" value="1"/>
</dbReference>
<dbReference type="InterPro" id="IPR015500">
    <property type="entry name" value="Peptidase_S8_subtilisin-rel"/>
</dbReference>
<evidence type="ECO:0000256" key="4">
    <source>
        <dbReference type="ARBA" id="ARBA00022438"/>
    </source>
</evidence>
<dbReference type="CDD" id="cd04857">
    <property type="entry name" value="Peptidases_S8_Tripeptidyl_Aminopeptidase_II"/>
    <property type="match status" value="1"/>
</dbReference>
<reference evidence="13 14" key="1">
    <citation type="journal article" date="2023" name="Sci. Data">
        <title>Genome assembly of the Korean intertidal mud-creeper Batillaria attramentaria.</title>
        <authorList>
            <person name="Patra A.K."/>
            <person name="Ho P.T."/>
            <person name="Jun S."/>
            <person name="Lee S.J."/>
            <person name="Kim Y."/>
            <person name="Won Y.J."/>
        </authorList>
    </citation>
    <scope>NUCLEOTIDE SEQUENCE [LARGE SCALE GENOMIC DNA]</scope>
    <source>
        <strain evidence="13">Wonlab-2016</strain>
    </source>
</reference>
<evidence type="ECO:0000259" key="11">
    <source>
        <dbReference type="Pfam" id="PF21223"/>
    </source>
</evidence>
<dbReference type="PANTHER" id="PTHR43806">
    <property type="entry name" value="PEPTIDASE S8"/>
    <property type="match status" value="1"/>
</dbReference>
<dbReference type="EMBL" id="JACVVK020000219">
    <property type="protein sequence ID" value="KAK7483877.1"/>
    <property type="molecule type" value="Genomic_DNA"/>
</dbReference>
<dbReference type="Pfam" id="PF21223">
    <property type="entry name" value="TPPII_Ig-like-1"/>
    <property type="match status" value="1"/>
</dbReference>
<organism evidence="13 14">
    <name type="scientific">Batillaria attramentaria</name>
    <dbReference type="NCBI Taxonomy" id="370345"/>
    <lineage>
        <taxon>Eukaryota</taxon>
        <taxon>Metazoa</taxon>
        <taxon>Spiralia</taxon>
        <taxon>Lophotrochozoa</taxon>
        <taxon>Mollusca</taxon>
        <taxon>Gastropoda</taxon>
        <taxon>Caenogastropoda</taxon>
        <taxon>Sorbeoconcha</taxon>
        <taxon>Cerithioidea</taxon>
        <taxon>Batillariidae</taxon>
        <taxon>Batillaria</taxon>
    </lineage>
</organism>
<feature type="domain" description="Peptidase S8/S53" evidence="9">
    <location>
        <begin position="34"/>
        <end position="476"/>
    </location>
</feature>
<feature type="domain" description="Tripeptidyl peptidase II second Ig-like" evidence="10">
    <location>
        <begin position="755"/>
        <end position="812"/>
    </location>
</feature>
<gene>
    <name evidence="13" type="ORF">BaRGS_00024894</name>
</gene>
<evidence type="ECO:0000313" key="13">
    <source>
        <dbReference type="EMBL" id="KAK7483877.1"/>
    </source>
</evidence>
<dbReference type="PRINTS" id="PR00723">
    <property type="entry name" value="SUBTILISIN"/>
</dbReference>
<keyword evidence="4" id="KW-0031">Aminopeptidase</keyword>
<dbReference type="GO" id="GO:0008240">
    <property type="term" value="F:tripeptidyl-peptidase activity"/>
    <property type="evidence" value="ECO:0007669"/>
    <property type="project" value="UniProtKB-EC"/>
</dbReference>
<dbReference type="Gene3D" id="2.60.40.3170">
    <property type="match status" value="1"/>
</dbReference>
<dbReference type="EC" id="3.4.14.10" evidence="3"/>
<dbReference type="InterPro" id="IPR046939">
    <property type="entry name" value="TPPII_C_sf"/>
</dbReference>
<dbReference type="Gene3D" id="1.25.40.710">
    <property type="match status" value="1"/>
</dbReference>
<feature type="active site" description="Charge relay system" evidence="8">
    <location>
        <position position="43"/>
    </location>
</feature>
<name>A0ABD0K9X3_9CAEN</name>
<dbReference type="InterPro" id="IPR034051">
    <property type="entry name" value="TPP_II_domain"/>
</dbReference>
<comment type="catalytic activity">
    <reaction evidence="1">
        <text>Release of an N-terminal tripeptide from a polypeptide.</text>
        <dbReference type="EC" id="3.4.14.10"/>
    </reaction>
</comment>
<keyword evidence="5 8" id="KW-0645">Protease</keyword>
<feature type="domain" description="Tripeptidyl peptidase II second Ig-like" evidence="10">
    <location>
        <begin position="832"/>
        <end position="963"/>
    </location>
</feature>
<dbReference type="AlphaFoldDB" id="A0ABD0K9X3"/>
<dbReference type="InterPro" id="IPR022229">
    <property type="entry name" value="TPPII_Ig-like-2"/>
</dbReference>
<dbReference type="GO" id="GO:0006508">
    <property type="term" value="P:proteolysis"/>
    <property type="evidence" value="ECO:0007669"/>
    <property type="project" value="UniProtKB-KW"/>
</dbReference>
<dbReference type="InterPro" id="IPR048384">
    <property type="entry name" value="TPPII_GBD"/>
</dbReference>
<dbReference type="GO" id="GO:0004252">
    <property type="term" value="F:serine-type endopeptidase activity"/>
    <property type="evidence" value="ECO:0007669"/>
    <property type="project" value="UniProtKB-UniRule"/>
</dbReference>
<dbReference type="Gene3D" id="3.40.50.200">
    <property type="entry name" value="Peptidase S8/S53 domain"/>
    <property type="match status" value="2"/>
</dbReference>
<evidence type="ECO:0000256" key="2">
    <source>
        <dbReference type="ARBA" id="ARBA00011073"/>
    </source>
</evidence>
<dbReference type="FunFam" id="3.40.50.200:FF:000039">
    <property type="entry name" value="Predicted protein"/>
    <property type="match status" value="1"/>
</dbReference>
<proteinExistence type="inferred from homology"/>
<dbReference type="InterPro" id="IPR023828">
    <property type="entry name" value="Peptidase_S8_Ser-AS"/>
</dbReference>
<protein>
    <recommendedName>
        <fullName evidence="3">tripeptidyl-peptidase II</fullName>
        <ecNumber evidence="3">3.4.14.10</ecNumber>
    </recommendedName>
</protein>